<organism evidence="2">
    <name type="scientific">Anguilla anguilla</name>
    <name type="common">European freshwater eel</name>
    <name type="synonym">Muraena anguilla</name>
    <dbReference type="NCBI Taxonomy" id="7936"/>
    <lineage>
        <taxon>Eukaryota</taxon>
        <taxon>Metazoa</taxon>
        <taxon>Chordata</taxon>
        <taxon>Craniata</taxon>
        <taxon>Vertebrata</taxon>
        <taxon>Euteleostomi</taxon>
        <taxon>Actinopterygii</taxon>
        <taxon>Neopterygii</taxon>
        <taxon>Teleostei</taxon>
        <taxon>Anguilliformes</taxon>
        <taxon>Anguillidae</taxon>
        <taxon>Anguilla</taxon>
    </lineage>
</organism>
<reference evidence="2" key="2">
    <citation type="journal article" date="2015" name="Fish Shellfish Immunol.">
        <title>Early steps in the European eel (Anguilla anguilla)-Vibrio vulnificus interaction in the gills: Role of the RtxA13 toxin.</title>
        <authorList>
            <person name="Callol A."/>
            <person name="Pajuelo D."/>
            <person name="Ebbesson L."/>
            <person name="Teles M."/>
            <person name="MacKenzie S."/>
            <person name="Amaro C."/>
        </authorList>
    </citation>
    <scope>NUCLEOTIDE SEQUENCE</scope>
</reference>
<sequence length="61" mass="6841">MFKFLLPQVSPGDQAKRTGSRQAPLSNALFGARERRGSQKTQFGGAPSWSQREELLWLPHS</sequence>
<evidence type="ECO:0000256" key="1">
    <source>
        <dbReference type="SAM" id="MobiDB-lite"/>
    </source>
</evidence>
<feature type="region of interest" description="Disordered" evidence="1">
    <location>
        <begin position="1"/>
        <end position="48"/>
    </location>
</feature>
<evidence type="ECO:0000313" key="2">
    <source>
        <dbReference type="EMBL" id="JAH84979.1"/>
    </source>
</evidence>
<proteinExistence type="predicted"/>
<dbReference type="AlphaFoldDB" id="A0A0E9W3N3"/>
<name>A0A0E9W3N3_ANGAN</name>
<accession>A0A0E9W3N3</accession>
<reference evidence="2" key="1">
    <citation type="submission" date="2014-11" db="EMBL/GenBank/DDBJ databases">
        <authorList>
            <person name="Amaro Gonzalez C."/>
        </authorList>
    </citation>
    <scope>NUCLEOTIDE SEQUENCE</scope>
</reference>
<dbReference type="EMBL" id="GBXM01023598">
    <property type="protein sequence ID" value="JAH84979.1"/>
    <property type="molecule type" value="Transcribed_RNA"/>
</dbReference>
<protein>
    <submittedName>
        <fullName evidence="2">Uncharacterized protein</fullName>
    </submittedName>
</protein>